<keyword evidence="3" id="KW-1185">Reference proteome</keyword>
<gene>
    <name evidence="2" type="ORF">ACFPOE_04975</name>
</gene>
<reference evidence="3" key="1">
    <citation type="journal article" date="2019" name="Int. J. Syst. Evol. Microbiol.">
        <title>The Global Catalogue of Microorganisms (GCM) 10K type strain sequencing project: providing services to taxonomists for standard genome sequencing and annotation.</title>
        <authorList>
            <consortium name="The Broad Institute Genomics Platform"/>
            <consortium name="The Broad Institute Genome Sequencing Center for Infectious Disease"/>
            <person name="Wu L."/>
            <person name="Ma J."/>
        </authorList>
    </citation>
    <scope>NUCLEOTIDE SEQUENCE [LARGE SCALE GENOMIC DNA]</scope>
    <source>
        <strain evidence="3">CCUG 57401</strain>
    </source>
</reference>
<dbReference type="InterPro" id="IPR019626">
    <property type="entry name" value="Stress-induced_KGG_rpt"/>
</dbReference>
<feature type="region of interest" description="Disordered" evidence="1">
    <location>
        <begin position="1"/>
        <end position="21"/>
    </location>
</feature>
<sequence>MTEKYEGSVPRAKRGFAAMSPERQRQIASLGGRAAHQSGHAHEFTSAEARIAGKKRHERRVEPGTVVAL</sequence>
<dbReference type="Pfam" id="PF10685">
    <property type="entry name" value="KGG"/>
    <property type="match status" value="1"/>
</dbReference>
<accession>A0ABW0N887</accession>
<evidence type="ECO:0000313" key="2">
    <source>
        <dbReference type="EMBL" id="MFC5496880.1"/>
    </source>
</evidence>
<organism evidence="2 3">
    <name type="scientific">Caenimonas terrae</name>
    <dbReference type="NCBI Taxonomy" id="696074"/>
    <lineage>
        <taxon>Bacteria</taxon>
        <taxon>Pseudomonadati</taxon>
        <taxon>Pseudomonadota</taxon>
        <taxon>Betaproteobacteria</taxon>
        <taxon>Burkholderiales</taxon>
        <taxon>Comamonadaceae</taxon>
        <taxon>Caenimonas</taxon>
    </lineage>
</organism>
<evidence type="ECO:0000313" key="3">
    <source>
        <dbReference type="Proteomes" id="UP001596037"/>
    </source>
</evidence>
<dbReference type="EMBL" id="JBHSMF010000003">
    <property type="protein sequence ID" value="MFC5496880.1"/>
    <property type="molecule type" value="Genomic_DNA"/>
</dbReference>
<dbReference type="RefSeq" id="WP_376848912.1">
    <property type="nucleotide sequence ID" value="NZ_JBHSMF010000003.1"/>
</dbReference>
<feature type="region of interest" description="Disordered" evidence="1">
    <location>
        <begin position="35"/>
        <end position="69"/>
    </location>
</feature>
<evidence type="ECO:0000256" key="1">
    <source>
        <dbReference type="SAM" id="MobiDB-lite"/>
    </source>
</evidence>
<dbReference type="Proteomes" id="UP001596037">
    <property type="component" value="Unassembled WGS sequence"/>
</dbReference>
<comment type="caution">
    <text evidence="2">The sequence shown here is derived from an EMBL/GenBank/DDBJ whole genome shotgun (WGS) entry which is preliminary data.</text>
</comment>
<name>A0ABW0N887_9BURK</name>
<proteinExistence type="predicted"/>
<protein>
    <submittedName>
        <fullName evidence="2">KGG domain-containing protein</fullName>
    </submittedName>
</protein>